<evidence type="ECO:0000313" key="13">
    <source>
        <dbReference type="EMBL" id="SVB05504.1"/>
    </source>
</evidence>
<dbReference type="EMBL" id="UINC01027011">
    <property type="protein sequence ID" value="SVB05504.1"/>
    <property type="molecule type" value="Genomic_DNA"/>
</dbReference>
<feature type="domain" description="PpiC" evidence="12">
    <location>
        <begin position="266"/>
        <end position="353"/>
    </location>
</feature>
<dbReference type="InterPro" id="IPR046357">
    <property type="entry name" value="PPIase_dom_sf"/>
</dbReference>
<dbReference type="SUPFAM" id="SSF54534">
    <property type="entry name" value="FKBP-like"/>
    <property type="match status" value="1"/>
</dbReference>
<dbReference type="InterPro" id="IPR052029">
    <property type="entry name" value="PpiD_chaperone"/>
</dbReference>
<dbReference type="PANTHER" id="PTHR47529:SF1">
    <property type="entry name" value="PERIPLASMIC CHAPERONE PPID"/>
    <property type="match status" value="1"/>
</dbReference>
<dbReference type="GO" id="GO:0005886">
    <property type="term" value="C:plasma membrane"/>
    <property type="evidence" value="ECO:0007669"/>
    <property type="project" value="UniProtKB-SubCell"/>
</dbReference>
<evidence type="ECO:0000256" key="3">
    <source>
        <dbReference type="ARBA" id="ARBA00022519"/>
    </source>
</evidence>
<reference evidence="13" key="1">
    <citation type="submission" date="2018-05" db="EMBL/GenBank/DDBJ databases">
        <authorList>
            <person name="Lanie J.A."/>
            <person name="Ng W.-L."/>
            <person name="Kazmierczak K.M."/>
            <person name="Andrzejewski T.M."/>
            <person name="Davidsen T.M."/>
            <person name="Wayne K.J."/>
            <person name="Tettelin H."/>
            <person name="Glass J.I."/>
            <person name="Rusch D."/>
            <person name="Podicherti R."/>
            <person name="Tsui H.-C.T."/>
            <person name="Winkler M.E."/>
        </authorList>
    </citation>
    <scope>NUCLEOTIDE SEQUENCE</scope>
</reference>
<evidence type="ECO:0000256" key="7">
    <source>
        <dbReference type="ARBA" id="ARBA00023186"/>
    </source>
</evidence>
<keyword evidence="6 11" id="KW-0472">Membrane</keyword>
<evidence type="ECO:0000256" key="5">
    <source>
        <dbReference type="ARBA" id="ARBA00022989"/>
    </source>
</evidence>
<comment type="similarity">
    <text evidence="8">Belongs to the PpiD chaperone family.</text>
</comment>
<dbReference type="AlphaFoldDB" id="A0A382AVW6"/>
<dbReference type="PANTHER" id="PTHR47529">
    <property type="entry name" value="PEPTIDYL-PROLYL CIS-TRANS ISOMERASE D"/>
    <property type="match status" value="1"/>
</dbReference>
<evidence type="ECO:0000259" key="12">
    <source>
        <dbReference type="PROSITE" id="PS50198"/>
    </source>
</evidence>
<dbReference type="Pfam" id="PF13624">
    <property type="entry name" value="SurA_N_3"/>
    <property type="match status" value="1"/>
</dbReference>
<keyword evidence="2" id="KW-1003">Cell membrane</keyword>
<keyword evidence="4 11" id="KW-0812">Transmembrane</keyword>
<evidence type="ECO:0000256" key="4">
    <source>
        <dbReference type="ARBA" id="ARBA00022692"/>
    </source>
</evidence>
<dbReference type="GO" id="GO:0003755">
    <property type="term" value="F:peptidyl-prolyl cis-trans isomerase activity"/>
    <property type="evidence" value="ECO:0007669"/>
    <property type="project" value="InterPro"/>
</dbReference>
<evidence type="ECO:0000256" key="9">
    <source>
        <dbReference type="ARBA" id="ARBA00040743"/>
    </source>
</evidence>
<dbReference type="SUPFAM" id="SSF109998">
    <property type="entry name" value="Triger factor/SurA peptide-binding domain-like"/>
    <property type="match status" value="1"/>
</dbReference>
<keyword evidence="7" id="KW-0143">Chaperone</keyword>
<evidence type="ECO:0000256" key="1">
    <source>
        <dbReference type="ARBA" id="ARBA00004382"/>
    </source>
</evidence>
<organism evidence="13">
    <name type="scientific">marine metagenome</name>
    <dbReference type="NCBI Taxonomy" id="408172"/>
    <lineage>
        <taxon>unclassified sequences</taxon>
        <taxon>metagenomes</taxon>
        <taxon>ecological metagenomes</taxon>
    </lineage>
</organism>
<dbReference type="InterPro" id="IPR027304">
    <property type="entry name" value="Trigger_fact/SurA_dom_sf"/>
</dbReference>
<sequence length="603" mass="66693">MLNTLRESTGSWIVKIFLGLLVLSFAAWGIGDLFRLKPDAAVVTVADIKISGGEILNDFRRQVRRMQQSLGPTFDTQQARQLGMVDQVIQQAVTRALYDQEVAELELTISDADIVAWIQQSSAFKNSFGRFDKLRFEQVIAQNGFNEQTYIAASRRDLSRDQLFASITGGTQVPAPVVQAFYQFQEETRIFEVLNLPYDKITAVANPTETDLNAYHEAHKNQFMAPEFRSLLYLTLRPEHLLDEILASDQEVVAAYEARLNEFTTPASREVEQVVVAEETAALKIADRLKDGRDFYAVAKELADMDKQSVKLGRMLKADLPEEAAEAVFAMSKGQISEPIETGLGWHIFRVLDVIVGHTKPVTEVREQLIQEVKMEKAAETMFELANKVEDELAGGSTLKEIAEAFNLNHGVLSAVDSRGRGRDGHPVAALPKAPSFIREAFAIQIGDEGELKEASDGSYYLVQVNKITESAVKPMGEVRSEVRKAVLKERRAKAGSEQAGKIAAETRSGKKLVSRAKAGVSTVKTLEPLTRQKAGIHQKLGGELATKLFGLRDGEIAEGPAQDGISHSIVRLVKVINADHKKGKENLNRLTEFVRASMTDDI</sequence>
<dbReference type="PROSITE" id="PS50198">
    <property type="entry name" value="PPIC_PPIASE_2"/>
    <property type="match status" value="1"/>
</dbReference>
<evidence type="ECO:0000256" key="11">
    <source>
        <dbReference type="SAM" id="Phobius"/>
    </source>
</evidence>
<evidence type="ECO:0000256" key="10">
    <source>
        <dbReference type="ARBA" id="ARBA00042775"/>
    </source>
</evidence>
<dbReference type="InterPro" id="IPR000297">
    <property type="entry name" value="PPIase_PpiC"/>
</dbReference>
<dbReference type="Pfam" id="PF13145">
    <property type="entry name" value="Rotamase_2"/>
    <property type="match status" value="1"/>
</dbReference>
<keyword evidence="3" id="KW-0997">Cell inner membrane</keyword>
<feature type="non-terminal residue" evidence="13">
    <location>
        <position position="603"/>
    </location>
</feature>
<name>A0A382AVW6_9ZZZZ</name>
<dbReference type="Gene3D" id="1.10.4030.10">
    <property type="entry name" value="Porin chaperone SurA, peptide-binding domain"/>
    <property type="match status" value="1"/>
</dbReference>
<evidence type="ECO:0000256" key="6">
    <source>
        <dbReference type="ARBA" id="ARBA00023136"/>
    </source>
</evidence>
<comment type="subcellular location">
    <subcellularLocation>
        <location evidence="1">Cell inner membrane</location>
        <topology evidence="1">Single-pass type II membrane protein</topology>
        <orientation evidence="1">Periplasmic side</orientation>
    </subcellularLocation>
</comment>
<evidence type="ECO:0000256" key="8">
    <source>
        <dbReference type="ARBA" id="ARBA00038408"/>
    </source>
</evidence>
<proteinExistence type="inferred from homology"/>
<accession>A0A382AVW6</accession>
<dbReference type="Gene3D" id="3.10.50.40">
    <property type="match status" value="1"/>
</dbReference>
<keyword evidence="5 11" id="KW-1133">Transmembrane helix</keyword>
<feature type="transmembrane region" description="Helical" evidence="11">
    <location>
        <begin position="12"/>
        <end position="31"/>
    </location>
</feature>
<evidence type="ECO:0000256" key="2">
    <source>
        <dbReference type="ARBA" id="ARBA00022475"/>
    </source>
</evidence>
<gene>
    <name evidence="13" type="ORF">METZ01_LOCUS158358</name>
</gene>
<protein>
    <recommendedName>
        <fullName evidence="9">Periplasmic chaperone PpiD</fullName>
    </recommendedName>
    <alternativeName>
        <fullName evidence="10">Periplasmic folding chaperone</fullName>
    </alternativeName>
</protein>